<proteinExistence type="predicted"/>
<evidence type="ECO:0000313" key="1">
    <source>
        <dbReference type="EMBL" id="MPC75762.1"/>
    </source>
</evidence>
<gene>
    <name evidence="1" type="ORF">E2C01_070156</name>
</gene>
<comment type="caution">
    <text evidence="1">The sequence shown here is derived from an EMBL/GenBank/DDBJ whole genome shotgun (WGS) entry which is preliminary data.</text>
</comment>
<accession>A0A5B7HWI6</accession>
<reference evidence="1 2" key="1">
    <citation type="submission" date="2019-05" db="EMBL/GenBank/DDBJ databases">
        <title>Another draft genome of Portunus trituberculatus and its Hox gene families provides insights of decapod evolution.</title>
        <authorList>
            <person name="Jeong J.-H."/>
            <person name="Song I."/>
            <person name="Kim S."/>
            <person name="Choi T."/>
            <person name="Kim D."/>
            <person name="Ryu S."/>
            <person name="Kim W."/>
        </authorList>
    </citation>
    <scope>NUCLEOTIDE SEQUENCE [LARGE SCALE GENOMIC DNA]</scope>
    <source>
        <tissue evidence="1">Muscle</tissue>
    </source>
</reference>
<sequence length="14" mass="1633">MEIHGEKFHYATAV</sequence>
<name>A0A5B7HWI6_PORTR</name>
<dbReference type="Proteomes" id="UP000324222">
    <property type="component" value="Unassembled WGS sequence"/>
</dbReference>
<evidence type="ECO:0000313" key="2">
    <source>
        <dbReference type="Proteomes" id="UP000324222"/>
    </source>
</evidence>
<keyword evidence="2" id="KW-1185">Reference proteome</keyword>
<dbReference type="EMBL" id="VSRR010041800">
    <property type="protein sequence ID" value="MPC75762.1"/>
    <property type="molecule type" value="Genomic_DNA"/>
</dbReference>
<organism evidence="1 2">
    <name type="scientific">Portunus trituberculatus</name>
    <name type="common">Swimming crab</name>
    <name type="synonym">Neptunus trituberculatus</name>
    <dbReference type="NCBI Taxonomy" id="210409"/>
    <lineage>
        <taxon>Eukaryota</taxon>
        <taxon>Metazoa</taxon>
        <taxon>Ecdysozoa</taxon>
        <taxon>Arthropoda</taxon>
        <taxon>Crustacea</taxon>
        <taxon>Multicrustacea</taxon>
        <taxon>Malacostraca</taxon>
        <taxon>Eumalacostraca</taxon>
        <taxon>Eucarida</taxon>
        <taxon>Decapoda</taxon>
        <taxon>Pleocyemata</taxon>
        <taxon>Brachyura</taxon>
        <taxon>Eubrachyura</taxon>
        <taxon>Portunoidea</taxon>
        <taxon>Portunidae</taxon>
        <taxon>Portuninae</taxon>
        <taxon>Portunus</taxon>
    </lineage>
</organism>
<protein>
    <submittedName>
        <fullName evidence="1">Uncharacterized protein</fullName>
    </submittedName>
</protein>